<dbReference type="AlphaFoldDB" id="A1KW33"/>
<dbReference type="KEGG" id="nmc:NMC1929"/>
<name>A1KW33_NEIMF</name>
<dbReference type="HOGENOM" id="CLU_133218_0_0_4"/>
<organism evidence="1 2">
    <name type="scientific">Neisseria meningitidis serogroup C / serotype 2a (strain ATCC 700532 / DSM 15464 / FAM18)</name>
    <dbReference type="NCBI Taxonomy" id="272831"/>
    <lineage>
        <taxon>Bacteria</taxon>
        <taxon>Pseudomonadati</taxon>
        <taxon>Pseudomonadota</taxon>
        <taxon>Betaproteobacteria</taxon>
        <taxon>Neisseriales</taxon>
        <taxon>Neisseriaceae</taxon>
        <taxon>Neisseria</taxon>
    </lineage>
</organism>
<dbReference type="Gene3D" id="2.160.10.10">
    <property type="entry name" value="Hexapeptide repeat proteins"/>
    <property type="match status" value="1"/>
</dbReference>
<dbReference type="EMBL" id="AM421808">
    <property type="protein sequence ID" value="CAM11089.1"/>
    <property type="molecule type" value="Genomic_DNA"/>
</dbReference>
<reference evidence="1 2" key="1">
    <citation type="journal article" date="2007" name="PLoS Genet.">
        <title>Meningococcal genetic variation mechanisms viewed through comparative analysis of serogroup C strain FAM18.</title>
        <authorList>
            <person name="Bentley S.D."/>
            <person name="Vernikos G.S."/>
            <person name="Snyder L.A.S."/>
            <person name="Churcher C."/>
            <person name="Arrowsmith C."/>
            <person name="Chillingworth T."/>
            <person name="Cronin A."/>
            <person name="Davis P.H."/>
            <person name="Holroyd N.E."/>
            <person name="Jagels K."/>
            <person name="Maddison M."/>
            <person name="Moule S."/>
            <person name="Rabbinowitsch E."/>
            <person name="Sharp S."/>
            <person name="Unwin L."/>
            <person name="Whitehead S."/>
            <person name="Quail M.A."/>
            <person name="Achtman M."/>
            <person name="Barrell B."/>
            <person name="Saunders N.J."/>
            <person name="Parkhill J."/>
        </authorList>
    </citation>
    <scope>NUCLEOTIDE SEQUENCE [LARGE SCALE GENOMIC DNA]</scope>
    <source>
        <strain evidence="2">ATCC 700532 / DSM 15464 / FAM18</strain>
    </source>
</reference>
<dbReference type="PANTHER" id="PTHR23416:SF78">
    <property type="entry name" value="LIPOPOLYSACCHARIDE BIOSYNTHESIS O-ACETYL TRANSFERASE WBBJ-RELATED"/>
    <property type="match status" value="1"/>
</dbReference>
<proteinExistence type="predicted"/>
<accession>A1KW33</accession>
<dbReference type="Proteomes" id="UP000002286">
    <property type="component" value="Chromosome"/>
</dbReference>
<dbReference type="CDD" id="cd04647">
    <property type="entry name" value="LbH_MAT_like"/>
    <property type="match status" value="1"/>
</dbReference>
<evidence type="ECO:0000313" key="1">
    <source>
        <dbReference type="EMBL" id="CAM11089.1"/>
    </source>
</evidence>
<dbReference type="InterPro" id="IPR051159">
    <property type="entry name" value="Hexapeptide_acetyltransf"/>
</dbReference>
<dbReference type="InterPro" id="IPR001451">
    <property type="entry name" value="Hexapep"/>
</dbReference>
<dbReference type="SUPFAM" id="SSF51161">
    <property type="entry name" value="Trimeric LpxA-like enzymes"/>
    <property type="match status" value="1"/>
</dbReference>
<evidence type="ECO:0000313" key="2">
    <source>
        <dbReference type="Proteomes" id="UP000002286"/>
    </source>
</evidence>
<protein>
    <submittedName>
        <fullName evidence="1">Acetyltransferase</fullName>
    </submittedName>
</protein>
<sequence>MMGSKFFFLLLRFAGSVLPPSHMRGIGIVGRRVRGFLARRISPHIGRGVNIERGAYVFPDTVLGDGSGIGANCEICRGPVVGKNVMMEPECLFYSNNHKFDRSKKRFEGYTEIRPITLEDDVWPGRRVIVMAGVTVGRGSVVGAGAVVTKDIPPYSLAAGNPAVVKKNLPEG</sequence>
<dbReference type="InterPro" id="IPR011004">
    <property type="entry name" value="Trimer_LpxA-like_sf"/>
</dbReference>
<dbReference type="Pfam" id="PF00132">
    <property type="entry name" value="Hexapep"/>
    <property type="match status" value="1"/>
</dbReference>
<dbReference type="PANTHER" id="PTHR23416">
    <property type="entry name" value="SIALIC ACID SYNTHASE-RELATED"/>
    <property type="match status" value="1"/>
</dbReference>
<gene>
    <name evidence="1" type="ordered locus">NMC1929</name>
</gene>